<feature type="domain" description="SAP" evidence="3">
    <location>
        <begin position="140"/>
        <end position="162"/>
    </location>
</feature>
<dbReference type="InterPro" id="IPR003034">
    <property type="entry name" value="SAP_dom"/>
</dbReference>
<evidence type="ECO:0008006" key="7">
    <source>
        <dbReference type="Google" id="ProtNLM"/>
    </source>
</evidence>
<dbReference type="GO" id="GO:0032436">
    <property type="term" value="P:positive regulation of proteasomal ubiquitin-dependent protein catabolic process"/>
    <property type="evidence" value="ECO:0007669"/>
    <property type="project" value="TreeGrafter"/>
</dbReference>
<evidence type="ECO:0000256" key="2">
    <source>
        <dbReference type="SAM" id="MobiDB-lite"/>
    </source>
</evidence>
<comment type="caution">
    <text evidence="5">The sequence shown here is derived from an EMBL/GenBank/DDBJ whole genome shotgun (WGS) entry which is preliminary data.</text>
</comment>
<evidence type="ECO:0000313" key="5">
    <source>
        <dbReference type="EMBL" id="KAG6746158.1"/>
    </source>
</evidence>
<dbReference type="Pfam" id="PF10172">
    <property type="entry name" value="DDA1"/>
    <property type="match status" value="1"/>
</dbReference>
<feature type="compositionally biased region" description="Basic and acidic residues" evidence="2">
    <location>
        <begin position="78"/>
        <end position="87"/>
    </location>
</feature>
<evidence type="ECO:0000313" key="6">
    <source>
        <dbReference type="Proteomes" id="UP000886885"/>
    </source>
</evidence>
<feature type="domain" description="DET1- and DDB1-associated protein 1" evidence="4">
    <location>
        <begin position="20"/>
        <end position="77"/>
    </location>
</feature>
<evidence type="ECO:0000259" key="4">
    <source>
        <dbReference type="Pfam" id="PF10172"/>
    </source>
</evidence>
<proteinExistence type="inferred from homology"/>
<accession>A0A8X7Y4L4</accession>
<feature type="compositionally biased region" description="Basic and acidic residues" evidence="2">
    <location>
        <begin position="94"/>
        <end position="105"/>
    </location>
</feature>
<dbReference type="InterPro" id="IPR033575">
    <property type="entry name" value="DDA1-like"/>
</dbReference>
<dbReference type="EMBL" id="JAAWWB010000030">
    <property type="protein sequence ID" value="KAG6746158.1"/>
    <property type="molecule type" value="Genomic_DNA"/>
</dbReference>
<evidence type="ECO:0000256" key="1">
    <source>
        <dbReference type="ARBA" id="ARBA00008042"/>
    </source>
</evidence>
<dbReference type="OrthoDB" id="445357at2759"/>
<sequence>MESSSSCPSDSNPKPPGASKFLSNLPSRGFLSSTVSSSNPGGMRVYICEHDTSPPDGQQIKTNQTNILIRSLQLNKHKGDSCSKDVKGLTATEGSRKRAPERALDSRAPAKRGNNQIGSRQGFEHTEGSDSRTSDKDYYSLTVERLRALLKERGLSPKGKKAKSDGYLLHSVCFIGSSDAKVLICIAPLIQVVHLLPLHKVEAIGRAGCKVERCVKCKWLIVQVQG</sequence>
<dbReference type="Proteomes" id="UP000886885">
    <property type="component" value="Chromosome 15D"/>
</dbReference>
<feature type="compositionally biased region" description="Basic and acidic residues" evidence="2">
    <location>
        <begin position="122"/>
        <end position="135"/>
    </location>
</feature>
<keyword evidence="6" id="KW-1185">Reference proteome</keyword>
<feature type="compositionally biased region" description="Polar residues" evidence="2">
    <location>
        <begin position="21"/>
        <end position="40"/>
    </location>
</feature>
<evidence type="ECO:0000259" key="3">
    <source>
        <dbReference type="Pfam" id="PF02037"/>
    </source>
</evidence>
<dbReference type="PANTHER" id="PTHR31879:SF2">
    <property type="entry name" value="DET1- AND DDB1-ASSOCIATED PROTEIN 1"/>
    <property type="match status" value="1"/>
</dbReference>
<feature type="region of interest" description="Disordered" evidence="2">
    <location>
        <begin position="78"/>
        <end position="135"/>
    </location>
</feature>
<name>A0A8X7Y4L4_POPTO</name>
<organism evidence="5 6">
    <name type="scientific">Populus tomentosa</name>
    <name type="common">Chinese white poplar</name>
    <dbReference type="NCBI Taxonomy" id="118781"/>
    <lineage>
        <taxon>Eukaryota</taxon>
        <taxon>Viridiplantae</taxon>
        <taxon>Streptophyta</taxon>
        <taxon>Embryophyta</taxon>
        <taxon>Tracheophyta</taxon>
        <taxon>Spermatophyta</taxon>
        <taxon>Magnoliopsida</taxon>
        <taxon>eudicotyledons</taxon>
        <taxon>Gunneridae</taxon>
        <taxon>Pentapetalae</taxon>
        <taxon>rosids</taxon>
        <taxon>fabids</taxon>
        <taxon>Malpighiales</taxon>
        <taxon>Salicaceae</taxon>
        <taxon>Saliceae</taxon>
        <taxon>Populus</taxon>
    </lineage>
</organism>
<dbReference type="Pfam" id="PF02037">
    <property type="entry name" value="SAP"/>
    <property type="match status" value="1"/>
</dbReference>
<gene>
    <name evidence="5" type="ORF">POTOM_050672</name>
</gene>
<feature type="compositionally biased region" description="Low complexity" evidence="2">
    <location>
        <begin position="1"/>
        <end position="12"/>
    </location>
</feature>
<feature type="region of interest" description="Disordered" evidence="2">
    <location>
        <begin position="1"/>
        <end position="60"/>
    </location>
</feature>
<reference evidence="5" key="1">
    <citation type="journal article" date="2020" name="bioRxiv">
        <title>Hybrid origin of Populus tomentosa Carr. identified through genome sequencing and phylogenomic analysis.</title>
        <authorList>
            <person name="An X."/>
            <person name="Gao K."/>
            <person name="Chen Z."/>
            <person name="Li J."/>
            <person name="Yang X."/>
            <person name="Yang X."/>
            <person name="Zhou J."/>
            <person name="Guo T."/>
            <person name="Zhao T."/>
            <person name="Huang S."/>
            <person name="Miao D."/>
            <person name="Khan W.U."/>
            <person name="Rao P."/>
            <person name="Ye M."/>
            <person name="Lei B."/>
            <person name="Liao W."/>
            <person name="Wang J."/>
            <person name="Ji L."/>
            <person name="Li Y."/>
            <person name="Guo B."/>
            <person name="Mustafa N.S."/>
            <person name="Li S."/>
            <person name="Yun Q."/>
            <person name="Keller S.R."/>
            <person name="Mao J."/>
            <person name="Zhang R."/>
            <person name="Strauss S.H."/>
        </authorList>
    </citation>
    <scope>NUCLEOTIDE SEQUENCE</scope>
    <source>
        <strain evidence="5">GM15</strain>
        <tissue evidence="5">Leaf</tissue>
    </source>
</reference>
<dbReference type="AlphaFoldDB" id="A0A8X7Y4L4"/>
<dbReference type="InterPro" id="IPR018276">
    <property type="entry name" value="DDA1_dom"/>
</dbReference>
<dbReference type="GO" id="GO:0080008">
    <property type="term" value="C:Cul4-RING E3 ubiquitin ligase complex"/>
    <property type="evidence" value="ECO:0007669"/>
    <property type="project" value="TreeGrafter"/>
</dbReference>
<comment type="similarity">
    <text evidence="1">Belongs to the DDA1 family.</text>
</comment>
<protein>
    <recommendedName>
        <fullName evidence="7">DET1- and DDB1-associated protein 1</fullName>
    </recommendedName>
</protein>
<dbReference type="PANTHER" id="PTHR31879">
    <property type="entry name" value="DET1- AND DDB1-ASSOCIATED PROTEIN 1"/>
    <property type="match status" value="1"/>
</dbReference>